<protein>
    <submittedName>
        <fullName evidence="3">Metal-dependent hydrolase, endonuclease/exonuclease/phosphatase family</fullName>
    </submittedName>
</protein>
<dbReference type="InterPro" id="IPR005135">
    <property type="entry name" value="Endo/exonuclease/phosphatase"/>
</dbReference>
<feature type="domain" description="Endonuclease/exonuclease/phosphatase" evidence="2">
    <location>
        <begin position="28"/>
        <end position="276"/>
    </location>
</feature>
<dbReference type="GO" id="GO:0004519">
    <property type="term" value="F:endonuclease activity"/>
    <property type="evidence" value="ECO:0007669"/>
    <property type="project" value="UniProtKB-KW"/>
</dbReference>
<keyword evidence="3" id="KW-0255">Endonuclease</keyword>
<keyword evidence="3" id="KW-0378">Hydrolase</keyword>
<evidence type="ECO:0000313" key="4">
    <source>
        <dbReference type="Proteomes" id="UP000185003"/>
    </source>
</evidence>
<dbReference type="EMBL" id="FSRA01000002">
    <property type="protein sequence ID" value="SIO40323.1"/>
    <property type="molecule type" value="Genomic_DNA"/>
</dbReference>
<evidence type="ECO:0000256" key="1">
    <source>
        <dbReference type="SAM" id="SignalP"/>
    </source>
</evidence>
<feature type="chain" id="PRO_5012794424" evidence="1">
    <location>
        <begin position="21"/>
        <end position="287"/>
    </location>
</feature>
<keyword evidence="3" id="KW-0540">Nuclease</keyword>
<keyword evidence="4" id="KW-1185">Reference proteome</keyword>
<dbReference type="SUPFAM" id="SSF56219">
    <property type="entry name" value="DNase I-like"/>
    <property type="match status" value="1"/>
</dbReference>
<dbReference type="STRING" id="536979.SAMN04488055_3718"/>
<proteinExistence type="predicted"/>
<organism evidence="3 4">
    <name type="scientific">Chitinophaga niabensis</name>
    <dbReference type="NCBI Taxonomy" id="536979"/>
    <lineage>
        <taxon>Bacteria</taxon>
        <taxon>Pseudomonadati</taxon>
        <taxon>Bacteroidota</taxon>
        <taxon>Chitinophagia</taxon>
        <taxon>Chitinophagales</taxon>
        <taxon>Chitinophagaceae</taxon>
        <taxon>Chitinophaga</taxon>
    </lineage>
</organism>
<dbReference type="Gene3D" id="3.60.10.10">
    <property type="entry name" value="Endonuclease/exonuclease/phosphatase"/>
    <property type="match status" value="1"/>
</dbReference>
<evidence type="ECO:0000259" key="2">
    <source>
        <dbReference type="Pfam" id="PF03372"/>
    </source>
</evidence>
<dbReference type="InterPro" id="IPR036691">
    <property type="entry name" value="Endo/exonu/phosph_ase_sf"/>
</dbReference>
<dbReference type="InterPro" id="IPR050410">
    <property type="entry name" value="CCR4/nocturin_mRNA_transcr"/>
</dbReference>
<dbReference type="PANTHER" id="PTHR12121:SF36">
    <property type="entry name" value="ENDONUCLEASE_EXONUCLEASE_PHOSPHATASE DOMAIN-CONTAINING PROTEIN"/>
    <property type="match status" value="1"/>
</dbReference>
<sequence length="287" mass="32295">MKKSTATLLLCLIIAVSAMAQDNSLQVMTFNIRYNNAGDSINAWPNRKDKVSSQVLFHHPHILGVQEALWDQITDLSAALTQYKHVGVGRDDGDKKGEFSAIFYDTTRLMLLDTKTFWLSETPDKVGSKGWDAQLPRIVTYARFKDRKTKKEFYHFNTHFDHRGRVARRESAKLLLQKVNAIAGKIPAVITGDFNAKPNDEPIEVIVDAQNPLHLKDAKPLSKIPHYGPNSTFNSFGPKEIGNEPIDYIFLKGANWAVWQHACITQSWAGLFASDHFAQFAILTLGK</sequence>
<dbReference type="Proteomes" id="UP000185003">
    <property type="component" value="Unassembled WGS sequence"/>
</dbReference>
<dbReference type="GO" id="GO:0000175">
    <property type="term" value="F:3'-5'-RNA exonuclease activity"/>
    <property type="evidence" value="ECO:0007669"/>
    <property type="project" value="TreeGrafter"/>
</dbReference>
<accession>A0A1N6J7V9</accession>
<keyword evidence="3" id="KW-0269">Exonuclease</keyword>
<evidence type="ECO:0000313" key="3">
    <source>
        <dbReference type="EMBL" id="SIO40323.1"/>
    </source>
</evidence>
<dbReference type="RefSeq" id="WP_074240924.1">
    <property type="nucleotide sequence ID" value="NZ_FSRA01000002.1"/>
</dbReference>
<dbReference type="PANTHER" id="PTHR12121">
    <property type="entry name" value="CARBON CATABOLITE REPRESSOR PROTEIN 4"/>
    <property type="match status" value="1"/>
</dbReference>
<dbReference type="OrthoDB" id="9793162at2"/>
<gene>
    <name evidence="3" type="ORF">SAMN04488055_3718</name>
</gene>
<keyword evidence="1" id="KW-0732">Signal</keyword>
<reference evidence="3 4" key="1">
    <citation type="submission" date="2016-11" db="EMBL/GenBank/DDBJ databases">
        <authorList>
            <person name="Jaros S."/>
            <person name="Januszkiewicz K."/>
            <person name="Wedrychowicz H."/>
        </authorList>
    </citation>
    <scope>NUCLEOTIDE SEQUENCE [LARGE SCALE GENOMIC DNA]</scope>
    <source>
        <strain evidence="3 4">DSM 24787</strain>
    </source>
</reference>
<feature type="signal peptide" evidence="1">
    <location>
        <begin position="1"/>
        <end position="20"/>
    </location>
</feature>
<dbReference type="Pfam" id="PF03372">
    <property type="entry name" value="Exo_endo_phos"/>
    <property type="match status" value="1"/>
</dbReference>
<name>A0A1N6J7V9_9BACT</name>
<dbReference type="CDD" id="cd09083">
    <property type="entry name" value="EEP-1"/>
    <property type="match status" value="1"/>
</dbReference>
<dbReference type="AlphaFoldDB" id="A0A1N6J7V9"/>